<keyword evidence="5 6" id="KW-0472">Membrane</keyword>
<evidence type="ECO:0000313" key="9">
    <source>
        <dbReference type="EMBL" id="OKA22255.1"/>
    </source>
</evidence>
<protein>
    <recommendedName>
        <fullName evidence="7">Cardiolipin synthase N-terminal domain-containing protein</fullName>
    </recommendedName>
</protein>
<dbReference type="RefSeq" id="WP_060692566.1">
    <property type="nucleotide sequence ID" value="NZ_CP012676.1"/>
</dbReference>
<proteinExistence type="predicted"/>
<feature type="transmembrane region" description="Helical" evidence="6">
    <location>
        <begin position="38"/>
        <end position="56"/>
    </location>
</feature>
<evidence type="ECO:0000256" key="6">
    <source>
        <dbReference type="SAM" id="Phobius"/>
    </source>
</evidence>
<organism evidence="8 10">
    <name type="scientific">Pseudomonas versuta</name>
    <dbReference type="NCBI Taxonomy" id="1788301"/>
    <lineage>
        <taxon>Bacteria</taxon>
        <taxon>Pseudomonadati</taxon>
        <taxon>Pseudomonadota</taxon>
        <taxon>Gammaproteobacteria</taxon>
        <taxon>Pseudomonadales</taxon>
        <taxon>Pseudomonadaceae</taxon>
        <taxon>Pseudomonas</taxon>
    </lineage>
</organism>
<dbReference type="Pfam" id="PF13396">
    <property type="entry name" value="PLDc_N"/>
    <property type="match status" value="1"/>
</dbReference>
<dbReference type="Proteomes" id="UP000186677">
    <property type="component" value="Unassembled WGS sequence"/>
</dbReference>
<evidence type="ECO:0000256" key="2">
    <source>
        <dbReference type="ARBA" id="ARBA00022475"/>
    </source>
</evidence>
<accession>A0A0M4QPC2</accession>
<dbReference type="AlphaFoldDB" id="A0A0M4QPC2"/>
<dbReference type="InterPro" id="IPR027379">
    <property type="entry name" value="CLS_N"/>
</dbReference>
<evidence type="ECO:0000313" key="8">
    <source>
        <dbReference type="EMBL" id="OKA19463.1"/>
    </source>
</evidence>
<evidence type="ECO:0000313" key="11">
    <source>
        <dbReference type="Proteomes" id="UP000186677"/>
    </source>
</evidence>
<gene>
    <name evidence="9" type="ORF">BOH73_07425</name>
    <name evidence="8" type="ORF">BOH74_17795</name>
</gene>
<evidence type="ECO:0000256" key="3">
    <source>
        <dbReference type="ARBA" id="ARBA00022692"/>
    </source>
</evidence>
<reference evidence="9 11" key="2">
    <citation type="submission" date="2016-11" db="EMBL/GenBank/DDBJ databases">
        <title>Draft genome of Pseudomonas versuta A4R1.5.</title>
        <authorList>
            <person name="See-Too W.-S."/>
        </authorList>
    </citation>
    <scope>NUCLEOTIDE SEQUENCE [LARGE SCALE GENOMIC DNA]</scope>
    <source>
        <strain evidence="9 11">A4R1.5</strain>
    </source>
</reference>
<evidence type="ECO:0000256" key="5">
    <source>
        <dbReference type="ARBA" id="ARBA00023136"/>
    </source>
</evidence>
<comment type="caution">
    <text evidence="8">The sequence shown here is derived from an EMBL/GenBank/DDBJ whole genome shotgun (WGS) entry which is preliminary data.</text>
</comment>
<evidence type="ECO:0000256" key="1">
    <source>
        <dbReference type="ARBA" id="ARBA00004651"/>
    </source>
</evidence>
<dbReference type="EMBL" id="MPJD01000029">
    <property type="protein sequence ID" value="OKA19463.1"/>
    <property type="molecule type" value="Genomic_DNA"/>
</dbReference>
<dbReference type="GO" id="GO:0005886">
    <property type="term" value="C:plasma membrane"/>
    <property type="evidence" value="ECO:0007669"/>
    <property type="project" value="UniProtKB-SubCell"/>
</dbReference>
<dbReference type="Proteomes" id="UP000185990">
    <property type="component" value="Unassembled WGS sequence"/>
</dbReference>
<keyword evidence="3 6" id="KW-0812">Transmembrane</keyword>
<keyword evidence="4 6" id="KW-1133">Transmembrane helix</keyword>
<keyword evidence="11" id="KW-1185">Reference proteome</keyword>
<sequence>MQIEQIWVVLAIILLLFEFWTISRVLKSAAPASSRLMWIAIIIFVPLFGMLAWLVAGSKKHRRDPSSVSR</sequence>
<feature type="domain" description="Cardiolipin synthase N-terminal" evidence="7">
    <location>
        <begin position="19"/>
        <end position="57"/>
    </location>
</feature>
<dbReference type="KEGG" id="ppsy:AOC04_08990"/>
<dbReference type="OrthoDB" id="8455471at2"/>
<evidence type="ECO:0000256" key="4">
    <source>
        <dbReference type="ARBA" id="ARBA00022989"/>
    </source>
</evidence>
<reference evidence="8 10" key="1">
    <citation type="submission" date="2016-11" db="EMBL/GenBank/DDBJ databases">
        <title>Draft genome of Pseudomonas versuta A4R1.12.</title>
        <authorList>
            <person name="See-Too W.-S."/>
        </authorList>
    </citation>
    <scope>NUCLEOTIDE SEQUENCE [LARGE SCALE GENOMIC DNA]</scope>
    <source>
        <strain evidence="8 10">A4R1.12</strain>
    </source>
</reference>
<evidence type="ECO:0000259" key="7">
    <source>
        <dbReference type="Pfam" id="PF13396"/>
    </source>
</evidence>
<accession>A0A1Q4KKS8</accession>
<feature type="transmembrane region" description="Helical" evidence="6">
    <location>
        <begin position="6"/>
        <end position="26"/>
    </location>
</feature>
<dbReference type="EMBL" id="MPJC01000004">
    <property type="protein sequence ID" value="OKA22255.1"/>
    <property type="molecule type" value="Genomic_DNA"/>
</dbReference>
<name>A0A0M4QPC2_9PSED</name>
<keyword evidence="2" id="KW-1003">Cell membrane</keyword>
<evidence type="ECO:0000313" key="10">
    <source>
        <dbReference type="Proteomes" id="UP000185990"/>
    </source>
</evidence>
<comment type="subcellular location">
    <subcellularLocation>
        <location evidence="1">Cell membrane</location>
        <topology evidence="1">Multi-pass membrane protein</topology>
    </subcellularLocation>
</comment>